<feature type="domain" description="NADP-dependent oxidoreductase" evidence="2">
    <location>
        <begin position="31"/>
        <end position="333"/>
    </location>
</feature>
<evidence type="ECO:0000259" key="2">
    <source>
        <dbReference type="Pfam" id="PF00248"/>
    </source>
</evidence>
<accession>A0A9E7ZXG0</accession>
<dbReference type="AlphaFoldDB" id="A0A9E7ZXG0"/>
<dbReference type="InterPro" id="IPR023210">
    <property type="entry name" value="NADP_OxRdtase_dom"/>
</dbReference>
<dbReference type="EMBL" id="CP102774">
    <property type="protein sequence ID" value="UZF86634.1"/>
    <property type="molecule type" value="Genomic_DNA"/>
</dbReference>
<sequence>MTNGAELPRSGTKPGPVPPGRPFAGLTPSLIGFGGAPLGDLYGHLDEVTAQDTVRAALAAGINLVDTSPLYGHGLSEHRIGAALRSVPRENVIVSTKVGRRMQAGEPKGDGSGYAGGLPHPAVIDYSYDGAMRSFEQSLLRLGTDHIDILLIHDVDVWTHGDRMEQRFTEAMDGAYRALEKLRASGAVKAIGVGVNEAEMCVRFARAGDFDVMMLAGRYSLLEQGALPEFLPLALEKKIAVMLAGVFNSGILATGAKPGAFYNYKPAPPEVLAHVTRIETVCANHGVALPQAALAFCAAHPAVATVVLGAVTPQEVARNLDLVARPVPAALWRDLKAQGLLAEEAPVPEA</sequence>
<dbReference type="PANTHER" id="PTHR42686">
    <property type="entry name" value="GH17980P-RELATED"/>
    <property type="match status" value="1"/>
</dbReference>
<reference evidence="3" key="1">
    <citation type="submission" date="2022-08" db="EMBL/GenBank/DDBJ databases">
        <title>Complete Genome Sequences of 2 Bosea sp. soil isolates.</title>
        <authorList>
            <person name="Alvarez Arevalo M."/>
            <person name="Sterndorff E.B."/>
            <person name="Faurdal D."/>
            <person name="Joergensen T.S."/>
            <person name="Weber T."/>
        </authorList>
    </citation>
    <scope>NUCLEOTIDE SEQUENCE</scope>
    <source>
        <strain evidence="3">NBC_00436</strain>
    </source>
</reference>
<organism evidence="3">
    <name type="scientific">Bosea sp. NBC_00436</name>
    <dbReference type="NCBI Taxonomy" id="2969620"/>
    <lineage>
        <taxon>Bacteria</taxon>
        <taxon>Pseudomonadati</taxon>
        <taxon>Pseudomonadota</taxon>
        <taxon>Alphaproteobacteria</taxon>
        <taxon>Hyphomicrobiales</taxon>
        <taxon>Boseaceae</taxon>
        <taxon>Bosea</taxon>
    </lineage>
</organism>
<dbReference type="Pfam" id="PF00248">
    <property type="entry name" value="Aldo_ket_red"/>
    <property type="match status" value="1"/>
</dbReference>
<gene>
    <name evidence="3" type="ORF">NWE54_23150</name>
</gene>
<evidence type="ECO:0000256" key="1">
    <source>
        <dbReference type="SAM" id="MobiDB-lite"/>
    </source>
</evidence>
<dbReference type="GO" id="GO:0005829">
    <property type="term" value="C:cytosol"/>
    <property type="evidence" value="ECO:0007669"/>
    <property type="project" value="TreeGrafter"/>
</dbReference>
<dbReference type="Gene3D" id="3.20.20.100">
    <property type="entry name" value="NADP-dependent oxidoreductase domain"/>
    <property type="match status" value="1"/>
</dbReference>
<dbReference type="InterPro" id="IPR020471">
    <property type="entry name" value="AKR"/>
</dbReference>
<proteinExistence type="predicted"/>
<evidence type="ECO:0000313" key="3">
    <source>
        <dbReference type="EMBL" id="UZF86634.1"/>
    </source>
</evidence>
<feature type="region of interest" description="Disordered" evidence="1">
    <location>
        <begin position="1"/>
        <end position="23"/>
    </location>
</feature>
<protein>
    <submittedName>
        <fullName evidence="3">Aldo/keto reductase</fullName>
    </submittedName>
</protein>
<name>A0A9E7ZXG0_9HYPH</name>
<dbReference type="InterPro" id="IPR036812">
    <property type="entry name" value="NAD(P)_OxRdtase_dom_sf"/>
</dbReference>
<dbReference type="SUPFAM" id="SSF51430">
    <property type="entry name" value="NAD(P)-linked oxidoreductase"/>
    <property type="match status" value="1"/>
</dbReference>
<dbReference type="GO" id="GO:0016491">
    <property type="term" value="F:oxidoreductase activity"/>
    <property type="evidence" value="ECO:0007669"/>
    <property type="project" value="InterPro"/>
</dbReference>
<dbReference type="PANTHER" id="PTHR42686:SF1">
    <property type="entry name" value="GH17980P-RELATED"/>
    <property type="match status" value="1"/>
</dbReference>